<evidence type="ECO:0000313" key="3">
    <source>
        <dbReference type="Proteomes" id="UP001489004"/>
    </source>
</evidence>
<keyword evidence="1" id="KW-1133">Transmembrane helix</keyword>
<keyword evidence="3" id="KW-1185">Reference proteome</keyword>
<dbReference type="AlphaFoldDB" id="A0AAW1P0P8"/>
<reference evidence="2 3" key="1">
    <citation type="journal article" date="2024" name="Nat. Commun.">
        <title>Phylogenomics reveals the evolutionary origins of lichenization in chlorophyte algae.</title>
        <authorList>
            <person name="Puginier C."/>
            <person name="Libourel C."/>
            <person name="Otte J."/>
            <person name="Skaloud P."/>
            <person name="Haon M."/>
            <person name="Grisel S."/>
            <person name="Petersen M."/>
            <person name="Berrin J.G."/>
            <person name="Delaux P.M."/>
            <person name="Dal Grande F."/>
            <person name="Keller J."/>
        </authorList>
    </citation>
    <scope>NUCLEOTIDE SEQUENCE [LARGE SCALE GENOMIC DNA]</scope>
    <source>
        <strain evidence="2 3">SAG 2043</strain>
    </source>
</reference>
<gene>
    <name evidence="2" type="ORF">WJX72_004472</name>
</gene>
<name>A0AAW1P0P8_9CHLO</name>
<feature type="transmembrane region" description="Helical" evidence="1">
    <location>
        <begin position="109"/>
        <end position="126"/>
    </location>
</feature>
<accession>A0AAW1P0P8</accession>
<feature type="transmembrane region" description="Helical" evidence="1">
    <location>
        <begin position="37"/>
        <end position="56"/>
    </location>
</feature>
<evidence type="ECO:0000313" key="2">
    <source>
        <dbReference type="EMBL" id="KAK9803391.1"/>
    </source>
</evidence>
<feature type="transmembrane region" description="Helical" evidence="1">
    <location>
        <begin position="68"/>
        <end position="88"/>
    </location>
</feature>
<organism evidence="2 3">
    <name type="scientific">[Myrmecia] bisecta</name>
    <dbReference type="NCBI Taxonomy" id="41462"/>
    <lineage>
        <taxon>Eukaryota</taxon>
        <taxon>Viridiplantae</taxon>
        <taxon>Chlorophyta</taxon>
        <taxon>core chlorophytes</taxon>
        <taxon>Trebouxiophyceae</taxon>
        <taxon>Trebouxiales</taxon>
        <taxon>Trebouxiaceae</taxon>
        <taxon>Myrmecia</taxon>
    </lineage>
</organism>
<feature type="transmembrane region" description="Helical" evidence="1">
    <location>
        <begin position="195"/>
        <end position="217"/>
    </location>
</feature>
<proteinExistence type="predicted"/>
<keyword evidence="1" id="KW-0812">Transmembrane</keyword>
<evidence type="ECO:0000256" key="1">
    <source>
        <dbReference type="SAM" id="Phobius"/>
    </source>
</evidence>
<dbReference type="EMBL" id="JALJOR010000021">
    <property type="protein sequence ID" value="KAK9803391.1"/>
    <property type="molecule type" value="Genomic_DNA"/>
</dbReference>
<comment type="caution">
    <text evidence="2">The sequence shown here is derived from an EMBL/GenBank/DDBJ whole genome shotgun (WGS) entry which is preliminary data.</text>
</comment>
<dbReference type="Proteomes" id="UP001489004">
    <property type="component" value="Unassembled WGS sequence"/>
</dbReference>
<sequence>MTRPARGRRVLTFADPEAEAAFLVSLGRWNRSVCLKLRALQSMAWIILLSRVWPTLGGLPPLGFLSSMAHGAVLVVVCLYASAIQGVAAAHTRQLVTDRDFEGFEVSKLIASMLNLLLGTSCIVLIRHGDFYAMGYAPAMLMTQGAFNMLDQIRLVWILRVQPYYLVCFAIMEAKQTFARREQYPDAPSVLLFDVLIYMLLGLLIPLALIAVVEAHVRYWFLMRHNRPLSQLGAFWHTIVRLTSSRAAIRQ</sequence>
<keyword evidence="1" id="KW-0472">Membrane</keyword>
<protein>
    <submittedName>
        <fullName evidence="2">Uncharacterized protein</fullName>
    </submittedName>
</protein>